<evidence type="ECO:0000313" key="2">
    <source>
        <dbReference type="EMBL" id="KAJ4440901.1"/>
    </source>
</evidence>
<evidence type="ECO:0000256" key="1">
    <source>
        <dbReference type="SAM" id="MobiDB-lite"/>
    </source>
</evidence>
<evidence type="ECO:0000313" key="3">
    <source>
        <dbReference type="Proteomes" id="UP001148838"/>
    </source>
</evidence>
<organism evidence="2 3">
    <name type="scientific">Periplaneta americana</name>
    <name type="common">American cockroach</name>
    <name type="synonym">Blatta americana</name>
    <dbReference type="NCBI Taxonomy" id="6978"/>
    <lineage>
        <taxon>Eukaryota</taxon>
        <taxon>Metazoa</taxon>
        <taxon>Ecdysozoa</taxon>
        <taxon>Arthropoda</taxon>
        <taxon>Hexapoda</taxon>
        <taxon>Insecta</taxon>
        <taxon>Pterygota</taxon>
        <taxon>Neoptera</taxon>
        <taxon>Polyneoptera</taxon>
        <taxon>Dictyoptera</taxon>
        <taxon>Blattodea</taxon>
        <taxon>Blattoidea</taxon>
        <taxon>Blattidae</taxon>
        <taxon>Blattinae</taxon>
        <taxon>Periplaneta</taxon>
    </lineage>
</organism>
<sequence length="209" mass="23466">MDSDCTVSVGDANQETRKKVEPPARHTAGSTSGNATKVFKPGQSGSFSSVSPCKTSPVSIYAHLMDVKEFGEGKGNDFRNAVFPRGHHLEMVKWWFGQECNMGGVTVGGRRIKCIRFADDMALFAEEEMILRDRPMLLELNDSCEQYGMKVNANKTKTMVIGRKIKKEEEKELFGPLTEKKLRTEGCTGKNDEREESSVWKKVSNVRRH</sequence>
<feature type="region of interest" description="Disordered" evidence="1">
    <location>
        <begin position="1"/>
        <end position="53"/>
    </location>
</feature>
<keyword evidence="3" id="KW-1185">Reference proteome</keyword>
<feature type="compositionally biased region" description="Basic and acidic residues" evidence="1">
    <location>
        <begin position="14"/>
        <end position="24"/>
    </location>
</feature>
<feature type="compositionally biased region" description="Polar residues" evidence="1">
    <location>
        <begin position="43"/>
        <end position="53"/>
    </location>
</feature>
<name>A0ABQ8T4B4_PERAM</name>
<evidence type="ECO:0008006" key="4">
    <source>
        <dbReference type="Google" id="ProtNLM"/>
    </source>
</evidence>
<protein>
    <recommendedName>
        <fullName evidence="4">Reverse transcriptase domain-containing protein</fullName>
    </recommendedName>
</protein>
<accession>A0ABQ8T4B4</accession>
<feature type="region of interest" description="Disordered" evidence="1">
    <location>
        <begin position="185"/>
        <end position="209"/>
    </location>
</feature>
<feature type="compositionally biased region" description="Basic and acidic residues" evidence="1">
    <location>
        <begin position="185"/>
        <end position="199"/>
    </location>
</feature>
<reference evidence="2 3" key="1">
    <citation type="journal article" date="2022" name="Allergy">
        <title>Genome assembly and annotation of Periplaneta americana reveal a comprehensive cockroach allergen profile.</title>
        <authorList>
            <person name="Wang L."/>
            <person name="Xiong Q."/>
            <person name="Saelim N."/>
            <person name="Wang L."/>
            <person name="Nong W."/>
            <person name="Wan A.T."/>
            <person name="Shi M."/>
            <person name="Liu X."/>
            <person name="Cao Q."/>
            <person name="Hui J.H.L."/>
            <person name="Sookrung N."/>
            <person name="Leung T.F."/>
            <person name="Tungtrongchitr A."/>
            <person name="Tsui S.K.W."/>
        </authorList>
    </citation>
    <scope>NUCLEOTIDE SEQUENCE [LARGE SCALE GENOMIC DNA]</scope>
    <source>
        <strain evidence="2">PWHHKU_190912</strain>
    </source>
</reference>
<proteinExistence type="predicted"/>
<dbReference type="Proteomes" id="UP001148838">
    <property type="component" value="Unassembled WGS sequence"/>
</dbReference>
<gene>
    <name evidence="2" type="ORF">ANN_10748</name>
</gene>
<comment type="caution">
    <text evidence="2">The sequence shown here is derived from an EMBL/GenBank/DDBJ whole genome shotgun (WGS) entry which is preliminary data.</text>
</comment>
<dbReference type="EMBL" id="JAJSOF020000015">
    <property type="protein sequence ID" value="KAJ4440901.1"/>
    <property type="molecule type" value="Genomic_DNA"/>
</dbReference>